<dbReference type="SUPFAM" id="SSF53756">
    <property type="entry name" value="UDP-Glycosyltransferase/glycogen phosphorylase"/>
    <property type="match status" value="1"/>
</dbReference>
<proteinExistence type="predicted"/>
<sequence>ACNPPDNIFLIGIFYKLFGVKFIFDHHDLVPEQYLTKFGRKDFLYKVLLILEKLTFRLADISIATNNSYKEMAIQRGGMNPEKVFIVRNGPELDKFKKVPAKKSLKYGKKFLVGYIGVMGKQEGIDLLLETIGYIVRKKERKDIHFTCIGKGPSLNYLRKLSENMNLSSYINFTGFIPDKEVLEVLSTTDVCVNPDTPCEFNDKSTMIKIMEYMALGKPIVQFDLKEGRFSAQEASLYAKKGSVKDFSEKILMIINKGRIQA</sequence>
<dbReference type="InterPro" id="IPR050194">
    <property type="entry name" value="Glycosyltransferase_grp1"/>
</dbReference>
<dbReference type="CDD" id="cd03794">
    <property type="entry name" value="GT4_WbuB-like"/>
    <property type="match status" value="1"/>
</dbReference>
<dbReference type="GO" id="GO:0016757">
    <property type="term" value="F:glycosyltransferase activity"/>
    <property type="evidence" value="ECO:0007669"/>
    <property type="project" value="TreeGrafter"/>
</dbReference>
<feature type="non-terminal residue" evidence="1">
    <location>
        <position position="1"/>
    </location>
</feature>
<evidence type="ECO:0000313" key="1">
    <source>
        <dbReference type="EMBL" id="GAH65170.1"/>
    </source>
</evidence>
<dbReference type="AlphaFoldDB" id="X1I7A9"/>
<evidence type="ECO:0008006" key="2">
    <source>
        <dbReference type="Google" id="ProtNLM"/>
    </source>
</evidence>
<dbReference type="Gene3D" id="3.40.50.2000">
    <property type="entry name" value="Glycogen Phosphorylase B"/>
    <property type="match status" value="2"/>
</dbReference>
<name>X1I7A9_9ZZZZ</name>
<dbReference type="Pfam" id="PF13692">
    <property type="entry name" value="Glyco_trans_1_4"/>
    <property type="match status" value="1"/>
</dbReference>
<comment type="caution">
    <text evidence="1">The sequence shown here is derived from an EMBL/GenBank/DDBJ whole genome shotgun (WGS) entry which is preliminary data.</text>
</comment>
<dbReference type="PANTHER" id="PTHR45947">
    <property type="entry name" value="SULFOQUINOVOSYL TRANSFERASE SQD2"/>
    <property type="match status" value="1"/>
</dbReference>
<accession>X1I7A9</accession>
<dbReference type="PANTHER" id="PTHR45947:SF3">
    <property type="entry name" value="SULFOQUINOVOSYL TRANSFERASE SQD2"/>
    <property type="match status" value="1"/>
</dbReference>
<gene>
    <name evidence="1" type="ORF">S03H2_50427</name>
</gene>
<organism evidence="1">
    <name type="scientific">marine sediment metagenome</name>
    <dbReference type="NCBI Taxonomy" id="412755"/>
    <lineage>
        <taxon>unclassified sequences</taxon>
        <taxon>metagenomes</taxon>
        <taxon>ecological metagenomes</taxon>
    </lineage>
</organism>
<dbReference type="EMBL" id="BARU01031923">
    <property type="protein sequence ID" value="GAH65170.1"/>
    <property type="molecule type" value="Genomic_DNA"/>
</dbReference>
<protein>
    <recommendedName>
        <fullName evidence="2">Glycosyltransferase WbuB</fullName>
    </recommendedName>
</protein>
<feature type="non-terminal residue" evidence="1">
    <location>
        <position position="262"/>
    </location>
</feature>
<reference evidence="1" key="1">
    <citation type="journal article" date="2014" name="Front. Microbiol.">
        <title>High frequency of phylogenetically diverse reductive dehalogenase-homologous genes in deep subseafloor sedimentary metagenomes.</title>
        <authorList>
            <person name="Kawai M."/>
            <person name="Futagami T."/>
            <person name="Toyoda A."/>
            <person name="Takaki Y."/>
            <person name="Nishi S."/>
            <person name="Hori S."/>
            <person name="Arai W."/>
            <person name="Tsubouchi T."/>
            <person name="Morono Y."/>
            <person name="Uchiyama I."/>
            <person name="Ito T."/>
            <person name="Fujiyama A."/>
            <person name="Inagaki F."/>
            <person name="Takami H."/>
        </authorList>
    </citation>
    <scope>NUCLEOTIDE SEQUENCE</scope>
    <source>
        <strain evidence="1">Expedition CK06-06</strain>
    </source>
</reference>